<sequence length="67" mass="7717">MPQALRFPLLQMWKFRALSCKQESLLGQIQSLRKSLLIFRVLCMVISVEHAKKSLHSETSLSLSLFV</sequence>
<dbReference type="EMBL" id="GGEC01016894">
    <property type="protein sequence ID" value="MBW97377.1"/>
    <property type="molecule type" value="Transcribed_RNA"/>
</dbReference>
<accession>A0A2P2JV82</accession>
<protein>
    <submittedName>
        <fullName evidence="1">Uncharacterized protein</fullName>
    </submittedName>
</protein>
<organism evidence="1">
    <name type="scientific">Rhizophora mucronata</name>
    <name type="common">Asiatic mangrove</name>
    <dbReference type="NCBI Taxonomy" id="61149"/>
    <lineage>
        <taxon>Eukaryota</taxon>
        <taxon>Viridiplantae</taxon>
        <taxon>Streptophyta</taxon>
        <taxon>Embryophyta</taxon>
        <taxon>Tracheophyta</taxon>
        <taxon>Spermatophyta</taxon>
        <taxon>Magnoliopsida</taxon>
        <taxon>eudicotyledons</taxon>
        <taxon>Gunneridae</taxon>
        <taxon>Pentapetalae</taxon>
        <taxon>rosids</taxon>
        <taxon>fabids</taxon>
        <taxon>Malpighiales</taxon>
        <taxon>Rhizophoraceae</taxon>
        <taxon>Rhizophora</taxon>
    </lineage>
</organism>
<dbReference type="AlphaFoldDB" id="A0A2P2JV82"/>
<proteinExistence type="predicted"/>
<reference evidence="1" key="1">
    <citation type="submission" date="2018-02" db="EMBL/GenBank/DDBJ databases">
        <title>Rhizophora mucronata_Transcriptome.</title>
        <authorList>
            <person name="Meera S.P."/>
            <person name="Sreeshan A."/>
            <person name="Augustine A."/>
        </authorList>
    </citation>
    <scope>NUCLEOTIDE SEQUENCE</scope>
    <source>
        <tissue evidence="1">Leaf</tissue>
    </source>
</reference>
<name>A0A2P2JV82_RHIMU</name>
<evidence type="ECO:0000313" key="1">
    <source>
        <dbReference type="EMBL" id="MBW97377.1"/>
    </source>
</evidence>